<dbReference type="Proteomes" id="UP000335636">
    <property type="component" value="Unassembled WGS sequence"/>
</dbReference>
<proteinExistence type="predicted"/>
<dbReference type="AlphaFoldDB" id="A0A5E4AFP5"/>
<organism evidence="3 4">
    <name type="scientific">Marmota monax</name>
    <name type="common">Woodchuck</name>
    <dbReference type="NCBI Taxonomy" id="9995"/>
    <lineage>
        <taxon>Eukaryota</taxon>
        <taxon>Metazoa</taxon>
        <taxon>Chordata</taxon>
        <taxon>Craniata</taxon>
        <taxon>Vertebrata</taxon>
        <taxon>Euteleostomi</taxon>
        <taxon>Mammalia</taxon>
        <taxon>Eutheria</taxon>
        <taxon>Euarchontoglires</taxon>
        <taxon>Glires</taxon>
        <taxon>Rodentia</taxon>
        <taxon>Sciuromorpha</taxon>
        <taxon>Sciuridae</taxon>
        <taxon>Xerinae</taxon>
        <taxon>Marmotini</taxon>
        <taxon>Marmota</taxon>
    </lineage>
</organism>
<name>A0A5E4AFP5_MARMO</name>
<dbReference type="PANTHER" id="PTHR18870:SF8">
    <property type="entry name" value="PROTEIN FAM184B"/>
    <property type="match status" value="1"/>
</dbReference>
<dbReference type="PANTHER" id="PTHR18870">
    <property type="entry name" value="PROTEIN TAG-278-RELATED"/>
    <property type="match status" value="1"/>
</dbReference>
<keyword evidence="1" id="KW-0175">Coiled coil</keyword>
<evidence type="ECO:0000313" key="4">
    <source>
        <dbReference type="Proteomes" id="UP000335636"/>
    </source>
</evidence>
<evidence type="ECO:0000256" key="2">
    <source>
        <dbReference type="SAM" id="MobiDB-lite"/>
    </source>
</evidence>
<gene>
    <name evidence="3" type="ORF">MONAX_5E009715</name>
</gene>
<evidence type="ECO:0000256" key="1">
    <source>
        <dbReference type="ARBA" id="ARBA00023054"/>
    </source>
</evidence>
<evidence type="ECO:0000313" key="3">
    <source>
        <dbReference type="EMBL" id="VTJ55965.1"/>
    </source>
</evidence>
<reference evidence="3" key="1">
    <citation type="submission" date="2019-04" db="EMBL/GenBank/DDBJ databases">
        <authorList>
            <person name="Alioto T."/>
            <person name="Alioto T."/>
        </authorList>
    </citation>
    <scope>NUCLEOTIDE SEQUENCE [LARGE SCALE GENOMIC DNA]</scope>
</reference>
<protein>
    <submittedName>
        <fullName evidence="3">Uncharacterized protein</fullName>
    </submittedName>
</protein>
<sequence length="205" mass="22089">MGSPHRAALLPGLAAWPSGFASPPEDAGFQVPFPSAKSPVEVVESLGQELSEQRAVCSEHQKELEALQAQLKALGSLGRRQATGPCTGDSKDPAIITEDGGGPGQAGSPPGVAEQGQSEGCGPREESAQLRDALLRLRAEAEQHQQEVLQLREQHRMLEEDQQAQKTREVEMLRQEHRKEMQAMVADFSGAQARLQARLAALEAE</sequence>
<comment type="caution">
    <text evidence="3">The sequence shown here is derived from an EMBL/GenBank/DDBJ whole genome shotgun (WGS) entry which is preliminary data.</text>
</comment>
<keyword evidence="4" id="KW-1185">Reference proteome</keyword>
<dbReference type="EMBL" id="CABDUW010000058">
    <property type="protein sequence ID" value="VTJ55965.1"/>
    <property type="molecule type" value="Genomic_DNA"/>
</dbReference>
<feature type="region of interest" description="Disordered" evidence="2">
    <location>
        <begin position="76"/>
        <end position="128"/>
    </location>
</feature>
<accession>A0A5E4AFP5</accession>